<protein>
    <submittedName>
        <fullName evidence="8">MFS transporter</fullName>
    </submittedName>
</protein>
<accession>A0A5J4KNI0</accession>
<evidence type="ECO:0000256" key="5">
    <source>
        <dbReference type="ARBA" id="ARBA00023136"/>
    </source>
</evidence>
<comment type="subcellular location">
    <subcellularLocation>
        <location evidence="1">Cell membrane</location>
        <topology evidence="1">Multi-pass membrane protein</topology>
    </subcellularLocation>
</comment>
<feature type="transmembrane region" description="Helical" evidence="6">
    <location>
        <begin position="187"/>
        <end position="207"/>
    </location>
</feature>
<feature type="transmembrane region" description="Helical" evidence="6">
    <location>
        <begin position="400"/>
        <end position="419"/>
    </location>
</feature>
<evidence type="ECO:0000259" key="7">
    <source>
        <dbReference type="PROSITE" id="PS50850"/>
    </source>
</evidence>
<dbReference type="Proteomes" id="UP000326912">
    <property type="component" value="Unassembled WGS sequence"/>
</dbReference>
<organism evidence="8 9">
    <name type="scientific">Dictyobacter vulcani</name>
    <dbReference type="NCBI Taxonomy" id="2607529"/>
    <lineage>
        <taxon>Bacteria</taxon>
        <taxon>Bacillati</taxon>
        <taxon>Chloroflexota</taxon>
        <taxon>Ktedonobacteria</taxon>
        <taxon>Ktedonobacterales</taxon>
        <taxon>Dictyobacteraceae</taxon>
        <taxon>Dictyobacter</taxon>
    </lineage>
</organism>
<feature type="transmembrane region" description="Helical" evidence="6">
    <location>
        <begin position="305"/>
        <end position="323"/>
    </location>
</feature>
<evidence type="ECO:0000256" key="6">
    <source>
        <dbReference type="SAM" id="Phobius"/>
    </source>
</evidence>
<dbReference type="PANTHER" id="PTHR23513:SF6">
    <property type="entry name" value="MAJOR FACILITATOR SUPERFAMILY ASSOCIATED DOMAIN-CONTAINING PROTEIN"/>
    <property type="match status" value="1"/>
</dbReference>
<evidence type="ECO:0000256" key="4">
    <source>
        <dbReference type="ARBA" id="ARBA00022989"/>
    </source>
</evidence>
<dbReference type="GO" id="GO:0022857">
    <property type="term" value="F:transmembrane transporter activity"/>
    <property type="evidence" value="ECO:0007669"/>
    <property type="project" value="InterPro"/>
</dbReference>
<reference evidence="8 9" key="1">
    <citation type="submission" date="2019-10" db="EMBL/GenBank/DDBJ databases">
        <title>Dictyobacter vulcani sp. nov., within the class Ktedonobacteria, isolated from soil of volcanic Mt. Zao.</title>
        <authorList>
            <person name="Zheng Y."/>
            <person name="Wang C.M."/>
            <person name="Sakai Y."/>
            <person name="Abe K."/>
            <person name="Yokota A."/>
            <person name="Yabe S."/>
        </authorList>
    </citation>
    <scope>NUCLEOTIDE SEQUENCE [LARGE SCALE GENOMIC DNA]</scope>
    <source>
        <strain evidence="8 9">W12</strain>
    </source>
</reference>
<sequence length="427" mass="46316">MSLTHPDKDIAVPAHTMVPPKSLWKNTDFLKFWTGETTSLFGSQITLLALPLAAVLTLNANPEQLGLLRFLETAPYLLFPLIFGAWIERRRKRPLMILANAVRALLIVLVPLLALSHALQLPVLYLITFCVGIGTVLFDLCWLSFIPLIVSKEHLMEANSKVNSSSAAAEVAGPGLAGVLVQLLTAPLALLADSLSYIVSIVLLLLIRHQEVPPQQTEGTHLFRQIGEGLQFVGKNPYIRTLAIQAGAWNFFYAIVDIAFLLYMVRELNFAPGLIGLIYALAAIGGLLGSAIAGPLARRFPLGPTICATFTLGSAPFILLPLITGSKTLMVILFTIVFFLVRTALGIFAVQSTSLRQARTPPALMARMNATLRLLSYGGATLGPLVAGFLSTWIGLRTSLWIAGIGFILALFTLFASPVRHLQTFEP</sequence>
<feature type="transmembrane region" description="Helical" evidence="6">
    <location>
        <begin position="125"/>
        <end position="150"/>
    </location>
</feature>
<feature type="transmembrane region" description="Helical" evidence="6">
    <location>
        <begin position="371"/>
        <end position="394"/>
    </location>
</feature>
<dbReference type="AlphaFoldDB" id="A0A5J4KNI0"/>
<dbReference type="CDD" id="cd06173">
    <property type="entry name" value="MFS_MefA_like"/>
    <property type="match status" value="1"/>
</dbReference>
<keyword evidence="4 6" id="KW-1133">Transmembrane helix</keyword>
<feature type="transmembrane region" description="Helical" evidence="6">
    <location>
        <begin position="242"/>
        <end position="264"/>
    </location>
</feature>
<feature type="transmembrane region" description="Helical" evidence="6">
    <location>
        <begin position="329"/>
        <end position="350"/>
    </location>
</feature>
<dbReference type="InterPro" id="IPR020846">
    <property type="entry name" value="MFS_dom"/>
</dbReference>
<dbReference type="PROSITE" id="PS50850">
    <property type="entry name" value="MFS"/>
    <property type="match status" value="1"/>
</dbReference>
<evidence type="ECO:0000256" key="2">
    <source>
        <dbReference type="ARBA" id="ARBA00022475"/>
    </source>
</evidence>
<name>A0A5J4KNI0_9CHLR</name>
<keyword evidence="9" id="KW-1185">Reference proteome</keyword>
<dbReference type="SUPFAM" id="SSF103473">
    <property type="entry name" value="MFS general substrate transporter"/>
    <property type="match status" value="1"/>
</dbReference>
<feature type="transmembrane region" description="Helical" evidence="6">
    <location>
        <begin position="40"/>
        <end position="60"/>
    </location>
</feature>
<comment type="caution">
    <text evidence="8">The sequence shown here is derived from an EMBL/GenBank/DDBJ whole genome shotgun (WGS) entry which is preliminary data.</text>
</comment>
<keyword evidence="5 6" id="KW-0472">Membrane</keyword>
<dbReference type="EMBL" id="BKZW01000003">
    <property type="protein sequence ID" value="GER91258.1"/>
    <property type="molecule type" value="Genomic_DNA"/>
</dbReference>
<dbReference type="RefSeq" id="WP_162005630.1">
    <property type="nucleotide sequence ID" value="NZ_BKZW01000003.1"/>
</dbReference>
<dbReference type="PANTHER" id="PTHR23513">
    <property type="entry name" value="INTEGRAL MEMBRANE EFFLUX PROTEIN-RELATED"/>
    <property type="match status" value="1"/>
</dbReference>
<feature type="transmembrane region" description="Helical" evidence="6">
    <location>
        <begin position="66"/>
        <end position="86"/>
    </location>
</feature>
<feature type="transmembrane region" description="Helical" evidence="6">
    <location>
        <begin position="270"/>
        <end position="293"/>
    </location>
</feature>
<evidence type="ECO:0000313" key="8">
    <source>
        <dbReference type="EMBL" id="GER91258.1"/>
    </source>
</evidence>
<feature type="domain" description="Major facilitator superfamily (MFS) profile" evidence="7">
    <location>
        <begin position="238"/>
        <end position="427"/>
    </location>
</feature>
<gene>
    <name evidence="8" type="ORF">KDW_54200</name>
</gene>
<proteinExistence type="predicted"/>
<evidence type="ECO:0000256" key="1">
    <source>
        <dbReference type="ARBA" id="ARBA00004651"/>
    </source>
</evidence>
<keyword evidence="3 6" id="KW-0812">Transmembrane</keyword>
<evidence type="ECO:0000313" key="9">
    <source>
        <dbReference type="Proteomes" id="UP000326912"/>
    </source>
</evidence>
<dbReference type="Gene3D" id="1.20.1250.20">
    <property type="entry name" value="MFS general substrate transporter like domains"/>
    <property type="match status" value="1"/>
</dbReference>
<dbReference type="Pfam" id="PF07690">
    <property type="entry name" value="MFS_1"/>
    <property type="match status" value="1"/>
</dbReference>
<keyword evidence="2" id="KW-1003">Cell membrane</keyword>
<dbReference type="GO" id="GO:0005886">
    <property type="term" value="C:plasma membrane"/>
    <property type="evidence" value="ECO:0007669"/>
    <property type="project" value="UniProtKB-SubCell"/>
</dbReference>
<feature type="transmembrane region" description="Helical" evidence="6">
    <location>
        <begin position="98"/>
        <end position="119"/>
    </location>
</feature>
<dbReference type="InterPro" id="IPR011701">
    <property type="entry name" value="MFS"/>
</dbReference>
<evidence type="ECO:0000256" key="3">
    <source>
        <dbReference type="ARBA" id="ARBA00022692"/>
    </source>
</evidence>
<dbReference type="InterPro" id="IPR036259">
    <property type="entry name" value="MFS_trans_sf"/>
</dbReference>